<keyword evidence="18" id="KW-1185">Reference proteome</keyword>
<feature type="binding site" evidence="13">
    <location>
        <begin position="296"/>
        <end position="297"/>
    </location>
    <ligand>
        <name>NADP(+)</name>
        <dbReference type="ChEBI" id="CHEBI:58349"/>
    </ligand>
</feature>
<dbReference type="PROSITE" id="PS00198">
    <property type="entry name" value="4FE4S_FER_1"/>
    <property type="match status" value="1"/>
</dbReference>
<dbReference type="EMBL" id="JAECSB010000074">
    <property type="protein sequence ID" value="MBH5145076.1"/>
    <property type="molecule type" value="Genomic_DNA"/>
</dbReference>
<dbReference type="Gene3D" id="3.50.50.60">
    <property type="entry name" value="FAD/NAD(P)-binding domain"/>
    <property type="match status" value="1"/>
</dbReference>
<feature type="binding site" evidence="12">
    <location>
        <position position="181"/>
    </location>
    <ligand>
        <name>FAD</name>
        <dbReference type="ChEBI" id="CHEBI:57692"/>
    </ligand>
</feature>
<keyword evidence="4" id="KW-0285">Flavoprotein</keyword>
<evidence type="ECO:0000256" key="11">
    <source>
        <dbReference type="ARBA" id="ARBA00047776"/>
    </source>
</evidence>
<comment type="caution">
    <text evidence="15">The sequence shown here is derived from an EMBL/GenBank/DDBJ whole genome shotgun (WGS) entry which is preliminary data.</text>
</comment>
<dbReference type="SUPFAM" id="SSF54862">
    <property type="entry name" value="4Fe-4S ferredoxins"/>
    <property type="match status" value="1"/>
</dbReference>
<dbReference type="GO" id="GO:0051536">
    <property type="term" value="F:iron-sulfur cluster binding"/>
    <property type="evidence" value="ECO:0007669"/>
    <property type="project" value="UniProtKB-KW"/>
</dbReference>
<dbReference type="PANTHER" id="PTHR48467">
    <property type="entry name" value="GLUTAMATE SYNTHASE 1 [NADH], CHLOROPLASTIC-LIKE"/>
    <property type="match status" value="1"/>
</dbReference>
<dbReference type="PIRSF" id="PIRSF000362">
    <property type="entry name" value="FNR"/>
    <property type="match status" value="1"/>
</dbReference>
<protein>
    <recommendedName>
        <fullName evidence="3">ferredoxin--NADP(+) reductase</fullName>
        <ecNumber evidence="3">1.18.1.2</ecNumber>
    </recommendedName>
</protein>
<dbReference type="InterPro" id="IPR055275">
    <property type="entry name" value="Ferredox_Rdtase"/>
</dbReference>
<evidence type="ECO:0000256" key="6">
    <source>
        <dbReference type="ARBA" id="ARBA00022827"/>
    </source>
</evidence>
<keyword evidence="8" id="KW-0560">Oxidoreductase</keyword>
<dbReference type="InterPro" id="IPR017900">
    <property type="entry name" value="4Fe4S_Fe_S_CS"/>
</dbReference>
<dbReference type="PANTHER" id="PTHR48467:SF1">
    <property type="entry name" value="GLUTAMATE SYNTHASE 1 [NADH], CHLOROPLASTIC-LIKE"/>
    <property type="match status" value="1"/>
</dbReference>
<dbReference type="GO" id="GO:0004324">
    <property type="term" value="F:ferredoxin-NADP+ reductase activity"/>
    <property type="evidence" value="ECO:0007669"/>
    <property type="project" value="UniProtKB-EC"/>
</dbReference>
<evidence type="ECO:0000256" key="8">
    <source>
        <dbReference type="ARBA" id="ARBA00023002"/>
    </source>
</evidence>
<evidence type="ECO:0000256" key="4">
    <source>
        <dbReference type="ARBA" id="ARBA00022630"/>
    </source>
</evidence>
<dbReference type="InterPro" id="IPR021163">
    <property type="entry name" value="Ferredox_Rdtase_adrenod"/>
</dbReference>
<dbReference type="PROSITE" id="PS51379">
    <property type="entry name" value="4FE4S_FER_2"/>
    <property type="match status" value="2"/>
</dbReference>
<dbReference type="RefSeq" id="WP_042952881.1">
    <property type="nucleotide sequence ID" value="NZ_CP011295.1"/>
</dbReference>
<dbReference type="GO" id="GO:0046872">
    <property type="term" value="F:metal ion binding"/>
    <property type="evidence" value="ECO:0007669"/>
    <property type="project" value="UniProtKB-KW"/>
</dbReference>
<evidence type="ECO:0000313" key="15">
    <source>
        <dbReference type="EMBL" id="KAB2582390.1"/>
    </source>
</evidence>
<sequence>MAYVITQPCCNDASCVDVCPVNCIHPTPDEAPFATTEMLYIDPDTCIDCGACVDECPVEAIFPDNELDEDDAPYLQMNASYFEKHPMGPDWPEPITMAKIDPELGTLKVAIIGSGPAACYAAMELTGKPRVEVDMFDRLPTPYGLVRAGVAPDHPGTKGVTDQFRAVVAKKTVRCHFNVEVGTHISHSELLDHHHAVIYAVGAAGDRKLEIPGEELPGSHAATEFVAWYNGHPGYADRTFDLSGERAVIVGNGNVALDVARILVTDPDQLAKTDLAEHALEALRNSKIREVVILGRRGPAQAAYTNPELLALGQMANVDVVVDPIEAELDEASQAFVDSDAAEPSVLLKVKQAQEFASRTADPSRKRIVLRFLTSPVEILGDGAVSQVRIVKNELVATPTGQLSARPTETEETIDTSLVLRSVGYRGTPMADLPFDDARGVIPNENGRVIDTDTGTPIPGVYVAGWIKRGPTGVIGTNKYCSAETVSMIFDDFAGGRLATPTEDADKLQVLLADRSPDQVDYQGWQRIDKAERASGAAAGRPRTKLISIESMLAAARSEG</sequence>
<dbReference type="Proteomes" id="UP000627573">
    <property type="component" value="Unassembled WGS sequence"/>
</dbReference>
<evidence type="ECO:0000256" key="2">
    <source>
        <dbReference type="ARBA" id="ARBA00008312"/>
    </source>
</evidence>
<comment type="similarity">
    <text evidence="2">Belongs to the ferredoxin--NADP reductase type 1 family.</text>
</comment>
<organism evidence="15 17">
    <name type="scientific">Rhodococcus erythropolis</name>
    <name type="common">Arthrobacter picolinophilus</name>
    <dbReference type="NCBI Taxonomy" id="1833"/>
    <lineage>
        <taxon>Bacteria</taxon>
        <taxon>Bacillati</taxon>
        <taxon>Actinomycetota</taxon>
        <taxon>Actinomycetes</taxon>
        <taxon>Mycobacteriales</taxon>
        <taxon>Nocardiaceae</taxon>
        <taxon>Rhodococcus</taxon>
        <taxon>Rhodococcus erythropolis group</taxon>
    </lineage>
</organism>
<dbReference type="EC" id="1.18.1.2" evidence="3"/>
<feature type="binding site" evidence="13">
    <location>
        <begin position="252"/>
        <end position="255"/>
    </location>
    <ligand>
        <name>NADP(+)</name>
        <dbReference type="ChEBI" id="CHEBI:58349"/>
    </ligand>
</feature>
<keyword evidence="5" id="KW-0479">Metal-binding</keyword>
<dbReference type="EMBL" id="MRBO01000694">
    <property type="protein sequence ID" value="KAB2582390.1"/>
    <property type="molecule type" value="Genomic_DNA"/>
</dbReference>
<comment type="catalytic activity">
    <reaction evidence="11">
        <text>2 reduced [2Fe-2S]-[ferredoxin] + NADP(+) + H(+) = 2 oxidized [2Fe-2S]-[ferredoxin] + NADPH</text>
        <dbReference type="Rhea" id="RHEA:20125"/>
        <dbReference type="Rhea" id="RHEA-COMP:10000"/>
        <dbReference type="Rhea" id="RHEA-COMP:10001"/>
        <dbReference type="ChEBI" id="CHEBI:15378"/>
        <dbReference type="ChEBI" id="CHEBI:33737"/>
        <dbReference type="ChEBI" id="CHEBI:33738"/>
        <dbReference type="ChEBI" id="CHEBI:57783"/>
        <dbReference type="ChEBI" id="CHEBI:58349"/>
        <dbReference type="EC" id="1.18.1.2"/>
    </reaction>
</comment>
<feature type="binding site" evidence="12">
    <location>
        <position position="145"/>
    </location>
    <ligand>
        <name>FAD</name>
        <dbReference type="ChEBI" id="CHEBI:57692"/>
    </ligand>
</feature>
<dbReference type="AlphaFoldDB" id="A0A0C3A4J6"/>
<proteinExistence type="inferred from homology"/>
<keyword evidence="7 13" id="KW-0521">NADP</keyword>
<evidence type="ECO:0000313" key="16">
    <source>
        <dbReference type="EMBL" id="MBH5145076.1"/>
    </source>
</evidence>
<evidence type="ECO:0000256" key="3">
    <source>
        <dbReference type="ARBA" id="ARBA00013223"/>
    </source>
</evidence>
<feature type="binding site" evidence="12">
    <location>
        <begin position="473"/>
        <end position="475"/>
    </location>
    <ligand>
        <name>FAD</name>
        <dbReference type="ChEBI" id="CHEBI:57692"/>
    </ligand>
</feature>
<evidence type="ECO:0000313" key="18">
    <source>
        <dbReference type="Proteomes" id="UP000627573"/>
    </source>
</evidence>
<evidence type="ECO:0000256" key="12">
    <source>
        <dbReference type="PIRSR" id="PIRSR000362-1"/>
    </source>
</evidence>
<reference evidence="15 17" key="1">
    <citation type="journal article" date="2017" name="Poromechanics V (2013)">
        <title>Genomic Characterization of the Arsenic-Tolerant Actinobacterium, &lt;i&gt;Rhodococcus erythropolis&lt;/i&gt; S43.</title>
        <authorList>
            <person name="Retamal-Morales G."/>
            <person name="Mehnert M."/>
            <person name="Schwabe R."/>
            <person name="Tischler D."/>
            <person name="Schloemann M."/>
            <person name="Levican G.J."/>
        </authorList>
    </citation>
    <scope>NUCLEOTIDE SEQUENCE [LARGE SCALE GENOMIC DNA]</scope>
    <source>
        <strain evidence="15 17">S43</strain>
    </source>
</reference>
<evidence type="ECO:0000256" key="5">
    <source>
        <dbReference type="ARBA" id="ARBA00022723"/>
    </source>
</evidence>
<keyword evidence="6 12" id="KW-0274">FAD</keyword>
<dbReference type="Proteomes" id="UP000325576">
    <property type="component" value="Unassembled WGS sequence"/>
</dbReference>
<dbReference type="CDD" id="cd04410">
    <property type="entry name" value="DMSOR_beta-like"/>
    <property type="match status" value="1"/>
</dbReference>
<dbReference type="InterPro" id="IPR036188">
    <property type="entry name" value="FAD/NAD-bd_sf"/>
</dbReference>
<feature type="domain" description="4Fe-4S ferredoxin-type" evidence="14">
    <location>
        <begin position="37"/>
        <end position="66"/>
    </location>
</feature>
<evidence type="ECO:0000256" key="7">
    <source>
        <dbReference type="ARBA" id="ARBA00022857"/>
    </source>
</evidence>
<evidence type="ECO:0000259" key="14">
    <source>
        <dbReference type="PROSITE" id="PS51379"/>
    </source>
</evidence>
<evidence type="ECO:0000256" key="13">
    <source>
        <dbReference type="PIRSR" id="PIRSR000362-2"/>
    </source>
</evidence>
<dbReference type="SUPFAM" id="SSF51971">
    <property type="entry name" value="Nucleotide-binding domain"/>
    <property type="match status" value="2"/>
</dbReference>
<evidence type="ECO:0000256" key="10">
    <source>
        <dbReference type="ARBA" id="ARBA00023014"/>
    </source>
</evidence>
<dbReference type="InterPro" id="IPR023753">
    <property type="entry name" value="FAD/NAD-binding_dom"/>
</dbReference>
<comment type="cofactor">
    <cofactor evidence="1 12">
        <name>FAD</name>
        <dbReference type="ChEBI" id="CHEBI:57692"/>
    </cofactor>
</comment>
<feature type="binding site" evidence="13">
    <location>
        <position position="308"/>
    </location>
    <ligand>
        <name>NADP(+)</name>
        <dbReference type="ChEBI" id="CHEBI:58349"/>
    </ligand>
</feature>
<dbReference type="Pfam" id="PF07992">
    <property type="entry name" value="Pyr_redox_2"/>
    <property type="match status" value="1"/>
</dbReference>
<dbReference type="Gene3D" id="3.40.50.720">
    <property type="entry name" value="NAD(P)-binding Rossmann-like Domain"/>
    <property type="match status" value="1"/>
</dbReference>
<evidence type="ECO:0000256" key="9">
    <source>
        <dbReference type="ARBA" id="ARBA00023004"/>
    </source>
</evidence>
<feature type="binding site" evidence="13">
    <location>
        <position position="473"/>
    </location>
    <ligand>
        <name>NADP(+)</name>
        <dbReference type="ChEBI" id="CHEBI:58349"/>
    </ligand>
</feature>
<dbReference type="PRINTS" id="PR00419">
    <property type="entry name" value="ADXRDTASE"/>
</dbReference>
<dbReference type="KEGG" id="reb:XU06_23995"/>
<evidence type="ECO:0000256" key="1">
    <source>
        <dbReference type="ARBA" id="ARBA00001974"/>
    </source>
</evidence>
<keyword evidence="9" id="KW-0408">Iron</keyword>
<gene>
    <name evidence="15" type="ORF">BS297_25955</name>
    <name evidence="16" type="ORF">I3517_20955</name>
</gene>
<feature type="binding site" evidence="12">
    <location>
        <position position="466"/>
    </location>
    <ligand>
        <name>FAD</name>
        <dbReference type="ChEBI" id="CHEBI:57692"/>
    </ligand>
</feature>
<feature type="domain" description="4Fe-4S ferredoxin-type" evidence="14">
    <location>
        <begin position="1"/>
        <end position="29"/>
    </location>
</feature>
<dbReference type="InterPro" id="IPR017896">
    <property type="entry name" value="4Fe4S_Fe-S-bd"/>
</dbReference>
<keyword evidence="10" id="KW-0411">Iron-sulfur</keyword>
<accession>A0A0C3A4J6</accession>
<name>A0A0C3A4J6_RHOER</name>
<feature type="binding site" evidence="12">
    <location>
        <position position="117"/>
    </location>
    <ligand>
        <name>FAD</name>
        <dbReference type="ChEBI" id="CHEBI:57692"/>
    </ligand>
</feature>
<dbReference type="Gene3D" id="3.30.70.20">
    <property type="match status" value="1"/>
</dbReference>
<reference evidence="16 18" key="2">
    <citation type="submission" date="2020-12" db="EMBL/GenBank/DDBJ databases">
        <title>Draft genome sequence of furan degrading bacterial strain FUR100.</title>
        <authorList>
            <person name="Woiski C."/>
        </authorList>
    </citation>
    <scope>NUCLEOTIDE SEQUENCE [LARGE SCALE GENOMIC DNA]</scope>
    <source>
        <strain evidence="16 18">FUR100</strain>
    </source>
</reference>
<evidence type="ECO:0000313" key="17">
    <source>
        <dbReference type="Proteomes" id="UP000325576"/>
    </source>
</evidence>
<dbReference type="Pfam" id="PF00037">
    <property type="entry name" value="Fer4"/>
    <property type="match status" value="1"/>
</dbReference>